<dbReference type="OrthoDB" id="2375172at2759"/>
<feature type="compositionally biased region" description="Basic and acidic residues" evidence="1">
    <location>
        <begin position="116"/>
        <end position="125"/>
    </location>
</feature>
<gene>
    <name evidence="2" type="ORF">DERYTH_LOCUS22880</name>
</gene>
<feature type="region of interest" description="Disordered" evidence="1">
    <location>
        <begin position="110"/>
        <end position="156"/>
    </location>
</feature>
<evidence type="ECO:0000256" key="1">
    <source>
        <dbReference type="SAM" id="MobiDB-lite"/>
    </source>
</evidence>
<protein>
    <submittedName>
        <fullName evidence="2">22100_t:CDS:1</fullName>
    </submittedName>
</protein>
<comment type="caution">
    <text evidence="2">The sequence shown here is derived from an EMBL/GenBank/DDBJ whole genome shotgun (WGS) entry which is preliminary data.</text>
</comment>
<evidence type="ECO:0000313" key="2">
    <source>
        <dbReference type="EMBL" id="CAG8798479.1"/>
    </source>
</evidence>
<sequence>LSSPVVDESGDWNNISEFISVHSTVFQKPLATEYTKENYSTSYIVCWVAEPLDESVMEKISNLFDDKFGLIYHLVNADEMGGSCNDHYEATSETLTKNFGGHINMSYSKTTGNFEDSGRNEKNADVDDDIDDSDDNGDDDDDDDDDDDGSVDPDPKYYSYRFIKVSSEGRIENEDKFQNFNITIDIWANSEQDPHTRMNTLKFKIKLKNCGVSEFLSKQCSFLESYICYYLDSLEIGVSPIPTESNDKSSIIMLNEQHLPRKLNYAINVSKGYDNYLSIQAAAVPLKVTASFGKKNSRNAMTTLNEWDLHDEYNETKGVKWSYRFSGNEIYDSGEHIESIHAGETHSGDWYIMDKMGGFRITVSQVLGCKNKKLFSQTPELIKQYPKLVHKLEISFKKIKGFNHDFAKRNGAQRAISYPENS</sequence>
<proteinExistence type="predicted"/>
<dbReference type="EMBL" id="CAJVPY010033044">
    <property type="protein sequence ID" value="CAG8798479.1"/>
    <property type="molecule type" value="Genomic_DNA"/>
</dbReference>
<feature type="compositionally biased region" description="Acidic residues" evidence="1">
    <location>
        <begin position="126"/>
        <end position="151"/>
    </location>
</feature>
<name>A0A9N9JW11_9GLOM</name>
<feature type="non-terminal residue" evidence="2">
    <location>
        <position position="1"/>
    </location>
</feature>
<dbReference type="AlphaFoldDB" id="A0A9N9JW11"/>
<evidence type="ECO:0000313" key="3">
    <source>
        <dbReference type="Proteomes" id="UP000789405"/>
    </source>
</evidence>
<keyword evidence="3" id="KW-1185">Reference proteome</keyword>
<accession>A0A9N9JW11</accession>
<reference evidence="2" key="1">
    <citation type="submission" date="2021-06" db="EMBL/GenBank/DDBJ databases">
        <authorList>
            <person name="Kallberg Y."/>
            <person name="Tangrot J."/>
            <person name="Rosling A."/>
        </authorList>
    </citation>
    <scope>NUCLEOTIDE SEQUENCE</scope>
    <source>
        <strain evidence="2">MA453B</strain>
    </source>
</reference>
<dbReference type="Proteomes" id="UP000789405">
    <property type="component" value="Unassembled WGS sequence"/>
</dbReference>
<organism evidence="2 3">
    <name type="scientific">Dentiscutata erythropus</name>
    <dbReference type="NCBI Taxonomy" id="1348616"/>
    <lineage>
        <taxon>Eukaryota</taxon>
        <taxon>Fungi</taxon>
        <taxon>Fungi incertae sedis</taxon>
        <taxon>Mucoromycota</taxon>
        <taxon>Glomeromycotina</taxon>
        <taxon>Glomeromycetes</taxon>
        <taxon>Diversisporales</taxon>
        <taxon>Gigasporaceae</taxon>
        <taxon>Dentiscutata</taxon>
    </lineage>
</organism>